<dbReference type="InterPro" id="IPR036770">
    <property type="entry name" value="Ankyrin_rpt-contain_sf"/>
</dbReference>
<dbReference type="Proteomes" id="UP000465220">
    <property type="component" value="Unassembled WGS sequence"/>
</dbReference>
<dbReference type="Pfam" id="PF01048">
    <property type="entry name" value="PNP_UDP_1"/>
    <property type="match status" value="1"/>
</dbReference>
<sequence length="1331" mass="149538">MASVKRLQHGAYTVGWLCALHVEMAAAKAMLDERHQNLPQPPRDNNNYVLGEIFGHNVVIACLPSGEYGTNSAATVSTQMLSTFPKIQFNLMVGISGGAPGTVDIRLGDVVVSNPTGKYGGVVQYDLGKTVGDGCSVHTGTLNRPPQRLLTAVGNLRSECMMGTTRVPEFLLEMEKKYPAMCDFQYPKSAVDNLFRADYDHPDAEQSCESCCNKRMVVHREPRLSQIPKIHYGLIASGNQVMKHAASRDRIAKEHGVICFEMEAAGLMNHFPCLVIRGICDYADSHKNKEWQKYAAATAAAYAKELLAVIQGSETVAGAMVQFGHIPEDNRVDEASMFHSLSQRDEWQIARNVGNTPFNIFERLSDYDPYRTCRDYLRRRCPDTTTWILSKATFKNWLERRGHSCLWLTGKIGCGKTLVTSTIVQFLETLHSDSSTLVAHFFYSHRNRDRLKARDLFESFTKQILAYLSRIAKPFPAAVVKNLKNLYKVGSYPSSLREMVEDVFLLACRAVPNAIYVVDGLDECERSEVLEIFEVFRAMILQNNSRILVSGRDGIDLKQAIPGAMTIGIANQGNGNDIRKFVDWKIDEKSRDRPLTENLALLQDIKRKLLERADCMFLWVSLQLDMLWEECYTDAEIQTAMDNLPKDLSETYNRCLARINQKHNRLAQKVLYWVCVAIKPFEAAQMQEALAMDPESGLVDSKNMLPLKEIIKFCPHLVIRDSNDRIHLTHASVSQFLDERSAQVSQLWGDYTLNDARAELGDLCMTRLLSFGSEESREGDRGQVDVSQFLQVVKKQVPYAEALGLWTPRTAQIPWPPKLPQRRAMTEASTFFNFAKYHWARLTDGIHQSSPSWAKFTKIALEQDYSLRVQPWKSIGQSAASHCVAALGWAIANRHLPLFSLLLDTYEPTMDKSVFNIPLYHYNYIPLLHLAARNDFPSAVEHLVRLSKHPLLDNKRRLALHHAAETGSLLVMELLLPRLNRNINDRDVDGYTPLHLAAMNKRDDMIELLIDGGASLSITDKKERTPLFYAVENFDCTKVQALISKGADVNTRDSTMQGPLFVAAEGLNTSAVALLICHGADVEVRDKYGHRALDMAASSFLRSFASPRTSGEQVTQALYLAIEHGNVSVVDCLVQLGANLNLRIDQAPSPICLAVRLGNLAIAEILAHGWSSTDNGEEDTDALPSSVARFYRDRLIVRAVEIGKVLNYHLFLQALQAGRTDDLRSLADNDEGRPSIMATIACIFGHSEAINTLNDQGYIYNAIFIMWCAETLNEDFAARLVRPDRLKRLNDSNRALWLLVLIARAFDRAEVETTILNIIYLRQQWMDPGSN</sequence>
<evidence type="ECO:0000256" key="1">
    <source>
        <dbReference type="ARBA" id="ARBA00022737"/>
    </source>
</evidence>
<dbReference type="InterPro" id="IPR054471">
    <property type="entry name" value="GPIID_WHD"/>
</dbReference>
<dbReference type="SUPFAM" id="SSF48403">
    <property type="entry name" value="Ankyrin repeat"/>
    <property type="match status" value="2"/>
</dbReference>
<dbReference type="InterPro" id="IPR053137">
    <property type="entry name" value="NLR-like"/>
</dbReference>
<dbReference type="SUPFAM" id="SSF53167">
    <property type="entry name" value="Purine and uridine phosphorylases"/>
    <property type="match status" value="1"/>
</dbReference>
<keyword evidence="7" id="KW-1185">Reference proteome</keyword>
<feature type="repeat" description="ANK" evidence="2">
    <location>
        <begin position="989"/>
        <end position="1021"/>
    </location>
</feature>
<keyword evidence="2" id="KW-0040">ANK repeat</keyword>
<dbReference type="PROSITE" id="PS50297">
    <property type="entry name" value="ANK_REP_REGION"/>
    <property type="match status" value="3"/>
</dbReference>
<dbReference type="Pfam" id="PF12796">
    <property type="entry name" value="Ank_2"/>
    <property type="match status" value="1"/>
</dbReference>
<dbReference type="InterPro" id="IPR056884">
    <property type="entry name" value="NPHP3-like_N"/>
</dbReference>
<dbReference type="PRINTS" id="PR01415">
    <property type="entry name" value="ANKYRIN"/>
</dbReference>
<evidence type="ECO:0000313" key="7">
    <source>
        <dbReference type="Proteomes" id="UP000465220"/>
    </source>
</evidence>
<feature type="domain" description="GPI inositol-deacylase winged helix" evidence="4">
    <location>
        <begin position="661"/>
        <end position="739"/>
    </location>
</feature>
<dbReference type="PANTHER" id="PTHR46082:SF11">
    <property type="entry name" value="AAA+ ATPASE DOMAIN-CONTAINING PROTEIN-RELATED"/>
    <property type="match status" value="1"/>
</dbReference>
<dbReference type="Pfam" id="PF00023">
    <property type="entry name" value="Ank"/>
    <property type="match status" value="1"/>
</dbReference>
<evidence type="ECO:0000259" key="5">
    <source>
        <dbReference type="Pfam" id="PF24883"/>
    </source>
</evidence>
<organism evidence="6 7">
    <name type="scientific">Aspergillus lentulus</name>
    <dbReference type="NCBI Taxonomy" id="293939"/>
    <lineage>
        <taxon>Eukaryota</taxon>
        <taxon>Fungi</taxon>
        <taxon>Dikarya</taxon>
        <taxon>Ascomycota</taxon>
        <taxon>Pezizomycotina</taxon>
        <taxon>Eurotiomycetes</taxon>
        <taxon>Eurotiomycetidae</taxon>
        <taxon>Eurotiales</taxon>
        <taxon>Aspergillaceae</taxon>
        <taxon>Aspergillus</taxon>
        <taxon>Aspergillus subgen. Fumigati</taxon>
    </lineage>
</organism>
<dbReference type="Pfam" id="PF22939">
    <property type="entry name" value="WHD_GPIID"/>
    <property type="match status" value="1"/>
</dbReference>
<protein>
    <recommendedName>
        <fullName evidence="8">Nucleoside phosphorylase domain-containing protein</fullName>
    </recommendedName>
</protein>
<dbReference type="Gene3D" id="3.40.50.300">
    <property type="entry name" value="P-loop containing nucleotide triphosphate hydrolases"/>
    <property type="match status" value="1"/>
</dbReference>
<reference evidence="6 7" key="1">
    <citation type="submission" date="2020-01" db="EMBL/GenBank/DDBJ databases">
        <title>Draft genome sequence of Aspergillus lentulus IFM 60648.</title>
        <authorList>
            <person name="Takahashi H."/>
            <person name="Yaguchi T."/>
        </authorList>
    </citation>
    <scope>NUCLEOTIDE SEQUENCE [LARGE SCALE GENOMIC DNA]</scope>
    <source>
        <strain evidence="6 7">IFM 60648</strain>
    </source>
</reference>
<name>A0ABQ1ACJ0_ASPLE</name>
<dbReference type="PROSITE" id="PS50088">
    <property type="entry name" value="ANK_REPEAT"/>
    <property type="match status" value="4"/>
</dbReference>
<feature type="domain" description="Nucleoside phosphorylase" evidence="3">
    <location>
        <begin position="17"/>
        <end position="306"/>
    </location>
</feature>
<proteinExistence type="predicted"/>
<dbReference type="InterPro" id="IPR027417">
    <property type="entry name" value="P-loop_NTPase"/>
</dbReference>
<dbReference type="InterPro" id="IPR000845">
    <property type="entry name" value="Nucleoside_phosphorylase_d"/>
</dbReference>
<dbReference type="PANTHER" id="PTHR46082">
    <property type="entry name" value="ATP/GTP-BINDING PROTEIN-RELATED"/>
    <property type="match status" value="1"/>
</dbReference>
<keyword evidence="1" id="KW-0677">Repeat</keyword>
<comment type="caution">
    <text evidence="6">The sequence shown here is derived from an EMBL/GenBank/DDBJ whole genome shotgun (WGS) entry which is preliminary data.</text>
</comment>
<evidence type="ECO:0000256" key="2">
    <source>
        <dbReference type="PROSITE-ProRule" id="PRU00023"/>
    </source>
</evidence>
<dbReference type="Gene3D" id="1.25.40.20">
    <property type="entry name" value="Ankyrin repeat-containing domain"/>
    <property type="match status" value="2"/>
</dbReference>
<dbReference type="InterPro" id="IPR035994">
    <property type="entry name" value="Nucleoside_phosphorylase_sf"/>
</dbReference>
<accession>A0ABQ1ACJ0</accession>
<dbReference type="InterPro" id="IPR002110">
    <property type="entry name" value="Ankyrin_rpt"/>
</dbReference>
<dbReference type="Gene3D" id="3.40.50.1580">
    <property type="entry name" value="Nucleoside phosphorylase domain"/>
    <property type="match status" value="1"/>
</dbReference>
<feature type="repeat" description="ANK" evidence="2">
    <location>
        <begin position="1022"/>
        <end position="1054"/>
    </location>
</feature>
<feature type="repeat" description="ANK" evidence="2">
    <location>
        <begin position="1113"/>
        <end position="1145"/>
    </location>
</feature>
<dbReference type="SMART" id="SM00248">
    <property type="entry name" value="ANK"/>
    <property type="match status" value="7"/>
</dbReference>
<dbReference type="SUPFAM" id="SSF52540">
    <property type="entry name" value="P-loop containing nucleoside triphosphate hydrolases"/>
    <property type="match status" value="1"/>
</dbReference>
<dbReference type="Pfam" id="PF24883">
    <property type="entry name" value="NPHP3_N"/>
    <property type="match status" value="1"/>
</dbReference>
<gene>
    <name evidence="6" type="ORF">IFM60648_05325</name>
</gene>
<feature type="repeat" description="ANK" evidence="2">
    <location>
        <begin position="1055"/>
        <end position="1087"/>
    </location>
</feature>
<evidence type="ECO:0000259" key="4">
    <source>
        <dbReference type="Pfam" id="PF22939"/>
    </source>
</evidence>
<evidence type="ECO:0000313" key="6">
    <source>
        <dbReference type="EMBL" id="GFF78860.1"/>
    </source>
</evidence>
<feature type="domain" description="Nephrocystin 3-like N-terminal" evidence="5">
    <location>
        <begin position="384"/>
        <end position="552"/>
    </location>
</feature>
<dbReference type="EMBL" id="BLKI01000027">
    <property type="protein sequence ID" value="GFF78860.1"/>
    <property type="molecule type" value="Genomic_DNA"/>
</dbReference>
<evidence type="ECO:0008006" key="8">
    <source>
        <dbReference type="Google" id="ProtNLM"/>
    </source>
</evidence>
<evidence type="ECO:0000259" key="3">
    <source>
        <dbReference type="Pfam" id="PF01048"/>
    </source>
</evidence>